<evidence type="ECO:0000256" key="1">
    <source>
        <dbReference type="ARBA" id="ARBA00006767"/>
    </source>
</evidence>
<feature type="compositionally biased region" description="Low complexity" evidence="7">
    <location>
        <begin position="537"/>
        <end position="549"/>
    </location>
</feature>
<feature type="domain" description="S1 motif" evidence="8">
    <location>
        <begin position="199"/>
        <end position="267"/>
    </location>
</feature>
<dbReference type="OrthoDB" id="9804077at2"/>
<dbReference type="FunFam" id="2.40.50.140:FF:000011">
    <property type="entry name" value="30S ribosomal protein S1"/>
    <property type="match status" value="1"/>
</dbReference>
<dbReference type="RefSeq" id="WP_044454718.1">
    <property type="nucleotide sequence ID" value="NZ_CP011807.3"/>
</dbReference>
<dbReference type="InterPro" id="IPR012340">
    <property type="entry name" value="NA-bd_OB-fold"/>
</dbReference>
<dbReference type="InterPro" id="IPR000110">
    <property type="entry name" value="Ribosomal_bS1"/>
</dbReference>
<dbReference type="PANTHER" id="PTHR10724">
    <property type="entry name" value="30S RIBOSOMAL PROTEIN S1"/>
    <property type="match status" value="1"/>
</dbReference>
<sequence>MSDLQTSTNESFAALFEESLSRQDMRAGEVISAEVVRVDHNFVVVNAGLKSEAYIPIEEFLNDQGEVEVQAGDFVSVAIDALENGYGDTVLSRDKAKRLASWLQLEKALESGDLVTGTITGKVKGGLTVMVNGIRAFLPGSLVDTRPVKDTTPYEGKTLEFKVIKLDRKRNNVVLSRRAVIEATQGEERAKLLETLKEGAIVKGVVKNITDYGAFVDLGGIDGLLHITDIAWRRVRHPSEVLSVGQEVTAKILKFDQEKGRVSLGVKQLGEDPWEGIARRYPQGTRLFGKVTNITDYGAFVEVESGIEGLVHVSEMDWTNKNVAPTKVVQLGDEVEVMVLEIDEDRRRISLGMKQCKPNPWDDFSRNFKKGDKIKGAIKSITDFGVFIGLPGGIDGLVHLSDLSWSEAGEEAVRKYKKGDEVEAVVLGIDVEKERISLGIKQLEGDPFNTFVAIHDKGSIVDGTIKAVDPKGAVVSLGDDVEGYLRASEISHDRVEDARNVLKEGEAVNAMIVNIDRKSRNINLSIKAKDSAEQQEAMSKMSSDSSAASGTTNLGALLKAKLDSQNQ</sequence>
<dbReference type="GO" id="GO:0003729">
    <property type="term" value="F:mRNA binding"/>
    <property type="evidence" value="ECO:0007669"/>
    <property type="project" value="TreeGrafter"/>
</dbReference>
<dbReference type="CDD" id="cd05688">
    <property type="entry name" value="S1_RPS1_repeat_ec3"/>
    <property type="match status" value="1"/>
</dbReference>
<dbReference type="NCBIfam" id="NF004952">
    <property type="entry name" value="PRK06299.1-2"/>
    <property type="match status" value="1"/>
</dbReference>
<dbReference type="Proteomes" id="UP000035651">
    <property type="component" value="Chromosome"/>
</dbReference>
<reference evidence="9" key="1">
    <citation type="submission" date="2016-06" db="EMBL/GenBank/DDBJ databases">
        <title>Complete Genome Sequence of Pandoraea faecigallinarum DSM-23572.</title>
        <authorList>
            <person name="Yong D."/>
            <person name="Ee R."/>
            <person name="Lim Y.-L."/>
            <person name="Yin W.-F."/>
            <person name="Chan K.-G."/>
        </authorList>
    </citation>
    <scope>NUCLEOTIDE SEQUENCE</scope>
    <source>
        <strain evidence="9">DSM 23572</strain>
    </source>
</reference>
<feature type="domain" description="S1 motif" evidence="8">
    <location>
        <begin position="112"/>
        <end position="178"/>
    </location>
</feature>
<evidence type="ECO:0000256" key="7">
    <source>
        <dbReference type="SAM" id="MobiDB-lite"/>
    </source>
</evidence>
<dbReference type="PANTHER" id="PTHR10724:SF7">
    <property type="entry name" value="SMALL RIBOSOMAL SUBUNIT PROTEIN BS1C"/>
    <property type="match status" value="1"/>
</dbReference>
<feature type="domain" description="S1 motif" evidence="8">
    <location>
        <begin position="458"/>
        <end position="527"/>
    </location>
</feature>
<dbReference type="NCBIfam" id="TIGR00717">
    <property type="entry name" value="rpsA"/>
    <property type="match status" value="1"/>
</dbReference>
<dbReference type="GO" id="GO:0022627">
    <property type="term" value="C:cytosolic small ribosomal subunit"/>
    <property type="evidence" value="ECO:0007669"/>
    <property type="project" value="TreeGrafter"/>
</dbReference>
<dbReference type="Gene3D" id="2.40.50.140">
    <property type="entry name" value="Nucleic acid-binding proteins"/>
    <property type="match status" value="6"/>
</dbReference>
<dbReference type="EMBL" id="CP011807">
    <property type="protein sequence ID" value="AKM31516.1"/>
    <property type="molecule type" value="Genomic_DNA"/>
</dbReference>
<dbReference type="FunFam" id="2.40.50.140:FF:000018">
    <property type="entry name" value="30S ribosomal protein S1"/>
    <property type="match status" value="1"/>
</dbReference>
<dbReference type="KEGG" id="pfg:AB870_17395"/>
<evidence type="ECO:0000256" key="3">
    <source>
        <dbReference type="ARBA" id="ARBA00022884"/>
    </source>
</evidence>
<name>A0A0H3WY85_9BURK</name>
<keyword evidence="5 6" id="KW-0687">Ribonucleoprotein</keyword>
<dbReference type="Pfam" id="PF00575">
    <property type="entry name" value="S1"/>
    <property type="match status" value="6"/>
</dbReference>
<evidence type="ECO:0000259" key="8">
    <source>
        <dbReference type="PROSITE" id="PS50126"/>
    </source>
</evidence>
<dbReference type="AlphaFoldDB" id="A0A0H3WY85"/>
<accession>A0A0H3WY85</accession>
<dbReference type="CDD" id="cd05691">
    <property type="entry name" value="S1_RPS1_repeat_ec6"/>
    <property type="match status" value="1"/>
</dbReference>
<evidence type="ECO:0000256" key="5">
    <source>
        <dbReference type="ARBA" id="ARBA00023274"/>
    </source>
</evidence>
<feature type="domain" description="S1 motif" evidence="8">
    <location>
        <begin position="28"/>
        <end position="94"/>
    </location>
</feature>
<organism evidence="9 10">
    <name type="scientific">Pandoraea faecigallinarum</name>
    <dbReference type="NCBI Taxonomy" id="656179"/>
    <lineage>
        <taxon>Bacteria</taxon>
        <taxon>Pseudomonadati</taxon>
        <taxon>Pseudomonadota</taxon>
        <taxon>Betaproteobacteria</taxon>
        <taxon>Burkholderiales</taxon>
        <taxon>Burkholderiaceae</taxon>
        <taxon>Pandoraea</taxon>
    </lineage>
</organism>
<dbReference type="FunFam" id="2.40.50.140:FF:000016">
    <property type="entry name" value="30S ribosomal protein S1"/>
    <property type="match status" value="1"/>
</dbReference>
<keyword evidence="10" id="KW-1185">Reference proteome</keyword>
<dbReference type="FunFam" id="2.40.50.140:FF:000021">
    <property type="entry name" value="30S ribosomal protein S1"/>
    <property type="match status" value="1"/>
</dbReference>
<dbReference type="GO" id="GO:0003735">
    <property type="term" value="F:structural constituent of ribosome"/>
    <property type="evidence" value="ECO:0007669"/>
    <property type="project" value="InterPro"/>
</dbReference>
<protein>
    <recommendedName>
        <fullName evidence="6">30S ribosomal protein S1</fullName>
    </recommendedName>
</protein>
<evidence type="ECO:0000313" key="9">
    <source>
        <dbReference type="EMBL" id="AKM31516.1"/>
    </source>
</evidence>
<dbReference type="SUPFAM" id="SSF50249">
    <property type="entry name" value="Nucleic acid-binding proteins"/>
    <property type="match status" value="6"/>
</dbReference>
<dbReference type="InterPro" id="IPR050437">
    <property type="entry name" value="Ribos_protein_bS1-like"/>
</dbReference>
<evidence type="ECO:0000256" key="2">
    <source>
        <dbReference type="ARBA" id="ARBA00022737"/>
    </source>
</evidence>
<comment type="similarity">
    <text evidence="1 6">Belongs to the bacterial ribosomal protein bS1 family.</text>
</comment>
<dbReference type="PATRIC" id="fig|656179.3.peg.3700"/>
<dbReference type="CDD" id="cd05687">
    <property type="entry name" value="S1_RPS1_repeat_ec1_hs1"/>
    <property type="match status" value="1"/>
</dbReference>
<keyword evidence="4 6" id="KW-0689">Ribosomal protein</keyword>
<dbReference type="InterPro" id="IPR035104">
    <property type="entry name" value="Ribosomal_protein_S1-like"/>
</dbReference>
<evidence type="ECO:0000256" key="4">
    <source>
        <dbReference type="ARBA" id="ARBA00022980"/>
    </source>
</evidence>
<gene>
    <name evidence="9" type="primary">rpsA</name>
    <name evidence="9" type="ORF">AB870_17395</name>
</gene>
<dbReference type="PIRSF" id="PIRSF002111">
    <property type="entry name" value="RpsA"/>
    <property type="match status" value="1"/>
</dbReference>
<dbReference type="GO" id="GO:0006412">
    <property type="term" value="P:translation"/>
    <property type="evidence" value="ECO:0007669"/>
    <property type="project" value="InterPro"/>
</dbReference>
<keyword evidence="2" id="KW-0677">Repeat</keyword>
<dbReference type="PRINTS" id="PR00681">
    <property type="entry name" value="RIBOSOMALS1"/>
</dbReference>
<dbReference type="InterPro" id="IPR003029">
    <property type="entry name" value="S1_domain"/>
</dbReference>
<proteinExistence type="inferred from homology"/>
<keyword evidence="3 6" id="KW-0694">RNA-binding</keyword>
<dbReference type="CDD" id="cd04465">
    <property type="entry name" value="S1_RPS1_repeat_ec2_hs2"/>
    <property type="match status" value="1"/>
</dbReference>
<dbReference type="PROSITE" id="PS50126">
    <property type="entry name" value="S1"/>
    <property type="match status" value="6"/>
</dbReference>
<evidence type="ECO:0000313" key="10">
    <source>
        <dbReference type="Proteomes" id="UP000035651"/>
    </source>
</evidence>
<comment type="function">
    <text evidence="6">Binds mRNA; thus facilitating recognition of the initiation point. It is needed to translate mRNA with a short Shine-Dalgarno (SD) purine-rich sequence.</text>
</comment>
<dbReference type="CDD" id="cd05689">
    <property type="entry name" value="S1_RPS1_repeat_ec4"/>
    <property type="match status" value="1"/>
</dbReference>
<evidence type="ECO:0000256" key="6">
    <source>
        <dbReference type="PIRNR" id="PIRNR002111"/>
    </source>
</evidence>
<dbReference type="STRING" id="656179.AB870_17395"/>
<dbReference type="SMART" id="SM00316">
    <property type="entry name" value="S1"/>
    <property type="match status" value="6"/>
</dbReference>
<feature type="domain" description="S1 motif" evidence="8">
    <location>
        <begin position="371"/>
        <end position="441"/>
    </location>
</feature>
<dbReference type="CDD" id="cd05690">
    <property type="entry name" value="S1_RPS1_repeat_ec5"/>
    <property type="match status" value="1"/>
</dbReference>
<feature type="region of interest" description="Disordered" evidence="7">
    <location>
        <begin position="529"/>
        <end position="550"/>
    </location>
</feature>
<dbReference type="NCBIfam" id="NF004954">
    <property type="entry name" value="PRK06299.1-4"/>
    <property type="match status" value="1"/>
</dbReference>
<feature type="domain" description="S1 motif" evidence="8">
    <location>
        <begin position="284"/>
        <end position="354"/>
    </location>
</feature>
<dbReference type="NCBIfam" id="NF005208">
    <property type="entry name" value="PRK06676.1"/>
    <property type="match status" value="1"/>
</dbReference>